<comment type="function">
    <text evidence="17">Catalyzes the dehydration of the S-form of NAD(P)HX at the expense of ADP, which is converted to AMP. Together with NAD(P)HX epimerase, which catalyzes the epimerization of the S- and R-forms, the enzyme allows the repair of both epimers of NAD(P)HX, a damaged form of NAD(P)H that is a result of enzymatic or heat-dependent hydration.</text>
</comment>
<evidence type="ECO:0000256" key="12">
    <source>
        <dbReference type="ARBA" id="ARBA00023239"/>
    </source>
</evidence>
<comment type="similarity">
    <text evidence="4 19">In the C-terminal section; belongs to the NnrD/CARKD family.</text>
</comment>
<comment type="cofactor">
    <cofactor evidence="18 19">
        <name>K(+)</name>
        <dbReference type="ChEBI" id="CHEBI:29103"/>
    </cofactor>
    <text evidence="18 19">Binds 1 potassium ion per subunit.</text>
</comment>
<dbReference type="InterPro" id="IPR036652">
    <property type="entry name" value="YjeF_N_dom_sf"/>
</dbReference>
<comment type="caution">
    <text evidence="22">The sequence shown here is derived from an EMBL/GenBank/DDBJ whole genome shotgun (WGS) entry which is preliminary data.</text>
</comment>
<comment type="subunit">
    <text evidence="17">Homotetramer.</text>
</comment>
<dbReference type="Gene3D" id="3.40.1190.20">
    <property type="match status" value="1"/>
</dbReference>
<dbReference type="SUPFAM" id="SSF64153">
    <property type="entry name" value="YjeF N-terminal domain-like"/>
    <property type="match status" value="1"/>
</dbReference>
<evidence type="ECO:0000256" key="11">
    <source>
        <dbReference type="ARBA" id="ARBA00023235"/>
    </source>
</evidence>
<feature type="binding site" evidence="18">
    <location>
        <begin position="142"/>
        <end position="148"/>
    </location>
    <ligand>
        <name>(6S)-NADPHX</name>
        <dbReference type="ChEBI" id="CHEBI:64076"/>
    </ligand>
</feature>
<keyword evidence="5 18" id="KW-0479">Metal-binding</keyword>
<dbReference type="InterPro" id="IPR000631">
    <property type="entry name" value="CARKD"/>
</dbReference>
<dbReference type="RefSeq" id="WP_378093472.1">
    <property type="nucleotide sequence ID" value="NZ_JBHSEP010000003.1"/>
</dbReference>
<feature type="binding site" evidence="17">
    <location>
        <position position="405"/>
    </location>
    <ligand>
        <name>(6S)-NADPHX</name>
        <dbReference type="ChEBI" id="CHEBI:64076"/>
    </ligand>
</feature>
<keyword evidence="9 18" id="KW-0630">Potassium</keyword>
<dbReference type="Proteomes" id="UP001596028">
    <property type="component" value="Unassembled WGS sequence"/>
</dbReference>
<comment type="catalytic activity">
    <reaction evidence="2 18 19">
        <text>(6R)-NADPHX = (6S)-NADPHX</text>
        <dbReference type="Rhea" id="RHEA:32227"/>
        <dbReference type="ChEBI" id="CHEBI:64076"/>
        <dbReference type="ChEBI" id="CHEBI:64077"/>
        <dbReference type="EC" id="5.1.99.6"/>
    </reaction>
</comment>
<comment type="catalytic activity">
    <reaction evidence="1 18 19">
        <text>(6R)-NADHX = (6S)-NADHX</text>
        <dbReference type="Rhea" id="RHEA:32215"/>
        <dbReference type="ChEBI" id="CHEBI:64074"/>
        <dbReference type="ChEBI" id="CHEBI:64075"/>
        <dbReference type="EC" id="5.1.99.6"/>
    </reaction>
</comment>
<evidence type="ECO:0000256" key="7">
    <source>
        <dbReference type="ARBA" id="ARBA00022840"/>
    </source>
</evidence>
<sequence length="525" mass="53624">MYLVTAAEMRKIDRCAIDAIGIPAIALMENAGRAVADEVERLQAGAGKTAQAHAGIPGVRQPRWLVLAGKGNNGGDGLVCARHLADRGFEVRIVYAVPRDSLTGEAALQRDIASRIGLPQEEYSPGSIDWTRWDGVVDALLGTGTAGAPREPMASLIREANGSGRPIVAIDVPSGIDSDTGETAEPCIRACVTVALALPKVGLLAYPGADAAGEVVVRPIGIPEAAMKSEKVRTFVLDKASLAVRWGIALPLARKANSHKGTYGHTFVVAGSRGMSGAGLLCAKAALRAGCGLVSRAVPSALVGSLTGHLPEAMLVGVADGGLGEWRGTSGKEVAANASGKQAVVVGPGLGRWAGDALWLRELWSGVAAPLVLDADALNMAAEAVSSGEFASWGPRQGETIVTPHPGEMARLCGVSVPEIERDRLGAARRLAERYGVHVVLKGARTVVASPRGDAWVNTTGNAGMATGGSGDVLAGMIGSLLAQGFAAEKAAAIGVYWHGAAGDLAAANRSSLGSLVAGDIVEAL</sequence>
<feature type="binding site" evidence="18">
    <location>
        <position position="138"/>
    </location>
    <ligand>
        <name>K(+)</name>
        <dbReference type="ChEBI" id="CHEBI:29103"/>
    </ligand>
</feature>
<comment type="function">
    <text evidence="14 19">Bifunctional enzyme that catalyzes the epimerization of the S- and R-forms of NAD(P)HX and the dehydration of the S-form of NAD(P)HX at the expense of ADP, which is converted to AMP. This allows the repair of both epimers of NAD(P)HX, a damaged form of NAD(P)H that is a result of enzymatic or heat-dependent hydration.</text>
</comment>
<dbReference type="Pfam" id="PF01256">
    <property type="entry name" value="Carb_kinase"/>
    <property type="match status" value="1"/>
</dbReference>
<comment type="similarity">
    <text evidence="17">Belongs to the NnrD/CARKD family.</text>
</comment>
<dbReference type="PROSITE" id="PS51385">
    <property type="entry name" value="YJEF_N"/>
    <property type="match status" value="1"/>
</dbReference>
<keyword evidence="10 17" id="KW-0520">NAD</keyword>
<feature type="binding site" evidence="18">
    <location>
        <position position="171"/>
    </location>
    <ligand>
        <name>(6S)-NADPHX</name>
        <dbReference type="ChEBI" id="CHEBI:64076"/>
    </ligand>
</feature>
<proteinExistence type="inferred from homology"/>
<evidence type="ECO:0000256" key="19">
    <source>
        <dbReference type="PIRNR" id="PIRNR017184"/>
    </source>
</evidence>
<feature type="binding site" evidence="18">
    <location>
        <position position="174"/>
    </location>
    <ligand>
        <name>K(+)</name>
        <dbReference type="ChEBI" id="CHEBI:29103"/>
    </ligand>
</feature>
<evidence type="ECO:0000259" key="20">
    <source>
        <dbReference type="PROSITE" id="PS51383"/>
    </source>
</evidence>
<dbReference type="NCBIfam" id="TIGR00197">
    <property type="entry name" value="yjeF_nterm"/>
    <property type="match status" value="1"/>
</dbReference>
<evidence type="ECO:0000256" key="9">
    <source>
        <dbReference type="ARBA" id="ARBA00022958"/>
    </source>
</evidence>
<organism evidence="22 23">
    <name type="scientific">Cohnella hongkongensis</name>
    <dbReference type="NCBI Taxonomy" id="178337"/>
    <lineage>
        <taxon>Bacteria</taxon>
        <taxon>Bacillati</taxon>
        <taxon>Bacillota</taxon>
        <taxon>Bacilli</taxon>
        <taxon>Bacillales</taxon>
        <taxon>Paenibacillaceae</taxon>
        <taxon>Cohnella</taxon>
    </lineage>
</organism>
<evidence type="ECO:0000256" key="13">
    <source>
        <dbReference type="ARBA" id="ARBA00023268"/>
    </source>
</evidence>
<dbReference type="CDD" id="cd01171">
    <property type="entry name" value="YXKO-related"/>
    <property type="match status" value="1"/>
</dbReference>
<keyword evidence="12 17" id="KW-0456">Lyase</keyword>
<keyword evidence="23" id="KW-1185">Reference proteome</keyword>
<dbReference type="EMBL" id="JBHSEP010000003">
    <property type="protein sequence ID" value="MFC4597846.1"/>
    <property type="molecule type" value="Genomic_DNA"/>
</dbReference>
<evidence type="ECO:0000256" key="14">
    <source>
        <dbReference type="ARBA" id="ARBA00025153"/>
    </source>
</evidence>
<dbReference type="PANTHER" id="PTHR12592">
    <property type="entry name" value="ATP-DEPENDENT (S)-NAD(P)H-HYDRATE DEHYDRATASE FAMILY MEMBER"/>
    <property type="match status" value="1"/>
</dbReference>
<comment type="cofactor">
    <cofactor evidence="17">
        <name>Mg(2+)</name>
        <dbReference type="ChEBI" id="CHEBI:18420"/>
    </cofactor>
</comment>
<evidence type="ECO:0000256" key="1">
    <source>
        <dbReference type="ARBA" id="ARBA00000013"/>
    </source>
</evidence>
<dbReference type="SUPFAM" id="SSF53613">
    <property type="entry name" value="Ribokinase-like"/>
    <property type="match status" value="1"/>
</dbReference>
<keyword evidence="7 17" id="KW-0067">ATP-binding</keyword>
<dbReference type="PANTHER" id="PTHR12592:SF0">
    <property type="entry name" value="ATP-DEPENDENT (S)-NAD(P)H-HYDRATE DEHYDRATASE"/>
    <property type="match status" value="1"/>
</dbReference>
<evidence type="ECO:0000256" key="4">
    <source>
        <dbReference type="ARBA" id="ARBA00009524"/>
    </source>
</evidence>
<dbReference type="Gene3D" id="3.40.50.10260">
    <property type="entry name" value="YjeF N-terminal domain"/>
    <property type="match status" value="1"/>
</dbReference>
<keyword evidence="13" id="KW-0511">Multifunctional enzyme</keyword>
<comment type="similarity">
    <text evidence="18">Belongs to the NnrE/AIBP family.</text>
</comment>
<evidence type="ECO:0000256" key="6">
    <source>
        <dbReference type="ARBA" id="ARBA00022741"/>
    </source>
</evidence>
<feature type="binding site" evidence="18">
    <location>
        <position position="73"/>
    </location>
    <ligand>
        <name>K(+)</name>
        <dbReference type="ChEBI" id="CHEBI:29103"/>
    </ligand>
</feature>
<feature type="binding site" evidence="17">
    <location>
        <position position="472"/>
    </location>
    <ligand>
        <name>(6S)-NADPHX</name>
        <dbReference type="ChEBI" id="CHEBI:64076"/>
    </ligand>
</feature>
<evidence type="ECO:0000256" key="3">
    <source>
        <dbReference type="ARBA" id="ARBA00006001"/>
    </source>
</evidence>
<keyword evidence="11 18" id="KW-0413">Isomerase</keyword>
<dbReference type="PROSITE" id="PS01050">
    <property type="entry name" value="YJEF_C_2"/>
    <property type="match status" value="1"/>
</dbReference>
<dbReference type="InterPro" id="IPR029056">
    <property type="entry name" value="Ribokinase-like"/>
</dbReference>
<feature type="binding site" evidence="17">
    <location>
        <position position="471"/>
    </location>
    <ligand>
        <name>AMP</name>
        <dbReference type="ChEBI" id="CHEBI:456215"/>
    </ligand>
</feature>
<dbReference type="Pfam" id="PF03853">
    <property type="entry name" value="YjeF_N"/>
    <property type="match status" value="1"/>
</dbReference>
<evidence type="ECO:0000259" key="21">
    <source>
        <dbReference type="PROSITE" id="PS51385"/>
    </source>
</evidence>
<evidence type="ECO:0000256" key="18">
    <source>
        <dbReference type="HAMAP-Rule" id="MF_01966"/>
    </source>
</evidence>
<reference evidence="23" key="1">
    <citation type="journal article" date="2019" name="Int. J. Syst. Evol. Microbiol.">
        <title>The Global Catalogue of Microorganisms (GCM) 10K type strain sequencing project: providing services to taxonomists for standard genome sequencing and annotation.</title>
        <authorList>
            <consortium name="The Broad Institute Genomics Platform"/>
            <consortium name="The Broad Institute Genome Sequencing Center for Infectious Disease"/>
            <person name="Wu L."/>
            <person name="Ma J."/>
        </authorList>
    </citation>
    <scope>NUCLEOTIDE SEQUENCE [LARGE SCALE GENOMIC DNA]</scope>
    <source>
        <strain evidence="23">CCUG 49571</strain>
    </source>
</reference>
<dbReference type="PROSITE" id="PS51383">
    <property type="entry name" value="YJEF_C_3"/>
    <property type="match status" value="1"/>
</dbReference>
<feature type="domain" description="YjeF N-terminal" evidence="21">
    <location>
        <begin position="9"/>
        <end position="228"/>
    </location>
</feature>
<keyword evidence="8 17" id="KW-0521">NADP</keyword>
<evidence type="ECO:0000256" key="16">
    <source>
        <dbReference type="ARBA" id="ARBA00049209"/>
    </source>
</evidence>
<dbReference type="InterPro" id="IPR030677">
    <property type="entry name" value="Nnr"/>
</dbReference>
<evidence type="ECO:0000256" key="15">
    <source>
        <dbReference type="ARBA" id="ARBA00048238"/>
    </source>
</evidence>
<feature type="binding site" evidence="18">
    <location>
        <begin position="72"/>
        <end position="76"/>
    </location>
    <ligand>
        <name>(6S)-NADPHX</name>
        <dbReference type="ChEBI" id="CHEBI:64076"/>
    </ligand>
</feature>
<protein>
    <recommendedName>
        <fullName evidence="19">Bifunctional NAD(P)H-hydrate repair enzyme</fullName>
    </recommendedName>
    <alternativeName>
        <fullName evidence="19">Nicotinamide nucleotide repair protein</fullName>
    </alternativeName>
    <domain>
        <recommendedName>
            <fullName evidence="19">ADP-dependent (S)-NAD(P)H-hydrate dehydratase</fullName>
            <ecNumber evidence="19">4.2.1.136</ecNumber>
        </recommendedName>
        <alternativeName>
            <fullName evidence="19">ADP-dependent NAD(P)HX dehydratase</fullName>
        </alternativeName>
    </domain>
    <domain>
        <recommendedName>
            <fullName evidence="19">NAD(P)H-hydrate epimerase</fullName>
            <ecNumber evidence="19">5.1.99.6</ecNumber>
        </recommendedName>
    </domain>
</protein>
<accession>A0ABV9F7V3</accession>
<name>A0ABV9F7V3_9BACL</name>
<gene>
    <name evidence="17" type="primary">nnrD</name>
    <name evidence="18" type="synonym">nnrE</name>
    <name evidence="22" type="ORF">ACFO3S_06300</name>
</gene>
<comment type="function">
    <text evidence="18">Catalyzes the epimerization of the S- and R-forms of NAD(P)HX, a damaged form of NAD(P)H that is a result of enzymatic or heat-dependent hydration. This is a prerequisite for the S-specific NAD(P)H-hydrate dehydratase to allow the repair of both epimers of NAD(P)HX.</text>
</comment>
<dbReference type="PIRSF" id="PIRSF017184">
    <property type="entry name" value="Nnr"/>
    <property type="match status" value="1"/>
</dbReference>
<feature type="binding site" evidence="17">
    <location>
        <position position="278"/>
    </location>
    <ligand>
        <name>(6S)-NADPHX</name>
        <dbReference type="ChEBI" id="CHEBI:64076"/>
    </ligand>
</feature>
<dbReference type="HAMAP" id="MF_01965">
    <property type="entry name" value="NADHX_dehydratase"/>
    <property type="match status" value="1"/>
</dbReference>
<comment type="catalytic activity">
    <reaction evidence="16 17 19">
        <text>(6S)-NADPHX + ADP = AMP + phosphate + NADPH + H(+)</text>
        <dbReference type="Rhea" id="RHEA:32235"/>
        <dbReference type="ChEBI" id="CHEBI:15378"/>
        <dbReference type="ChEBI" id="CHEBI:43474"/>
        <dbReference type="ChEBI" id="CHEBI:57783"/>
        <dbReference type="ChEBI" id="CHEBI:64076"/>
        <dbReference type="ChEBI" id="CHEBI:456215"/>
        <dbReference type="ChEBI" id="CHEBI:456216"/>
        <dbReference type="EC" id="4.2.1.136"/>
    </reaction>
</comment>
<comment type="catalytic activity">
    <reaction evidence="15 17 19">
        <text>(6S)-NADHX + ADP = AMP + phosphate + NADH + H(+)</text>
        <dbReference type="Rhea" id="RHEA:32223"/>
        <dbReference type="ChEBI" id="CHEBI:15378"/>
        <dbReference type="ChEBI" id="CHEBI:43474"/>
        <dbReference type="ChEBI" id="CHEBI:57945"/>
        <dbReference type="ChEBI" id="CHEBI:64074"/>
        <dbReference type="ChEBI" id="CHEBI:456215"/>
        <dbReference type="ChEBI" id="CHEBI:456216"/>
        <dbReference type="EC" id="4.2.1.136"/>
    </reaction>
</comment>
<feature type="binding site" evidence="17">
    <location>
        <position position="349"/>
    </location>
    <ligand>
        <name>(6S)-NADPHX</name>
        <dbReference type="ChEBI" id="CHEBI:64076"/>
    </ligand>
</feature>
<dbReference type="InterPro" id="IPR004443">
    <property type="entry name" value="YjeF_N_dom"/>
</dbReference>
<comment type="caution">
    <text evidence="18">Lacks conserved residue(s) required for the propagation of feature annotation.</text>
</comment>
<dbReference type="HAMAP" id="MF_01966">
    <property type="entry name" value="NADHX_epimerase"/>
    <property type="match status" value="1"/>
</dbReference>
<feature type="binding site" evidence="17">
    <location>
        <begin position="442"/>
        <end position="446"/>
    </location>
    <ligand>
        <name>AMP</name>
        <dbReference type="ChEBI" id="CHEBI:456215"/>
    </ligand>
</feature>
<evidence type="ECO:0000313" key="23">
    <source>
        <dbReference type="Proteomes" id="UP001596028"/>
    </source>
</evidence>
<comment type="similarity">
    <text evidence="3 19">In the N-terminal section; belongs to the NnrE/AIBP family.</text>
</comment>
<keyword evidence="6 17" id="KW-0547">Nucleotide-binding</keyword>
<dbReference type="EC" id="4.2.1.136" evidence="19"/>
<dbReference type="EC" id="5.1.99.6" evidence="19"/>
<feature type="domain" description="YjeF C-terminal" evidence="20">
    <location>
        <begin position="244"/>
        <end position="525"/>
    </location>
</feature>
<evidence type="ECO:0000256" key="2">
    <source>
        <dbReference type="ARBA" id="ARBA00000909"/>
    </source>
</evidence>
<dbReference type="NCBIfam" id="TIGR00196">
    <property type="entry name" value="yjeF_cterm"/>
    <property type="match status" value="1"/>
</dbReference>
<evidence type="ECO:0000256" key="17">
    <source>
        <dbReference type="HAMAP-Rule" id="MF_01965"/>
    </source>
</evidence>
<evidence type="ECO:0000313" key="22">
    <source>
        <dbReference type="EMBL" id="MFC4597846.1"/>
    </source>
</evidence>
<evidence type="ECO:0000256" key="5">
    <source>
        <dbReference type="ARBA" id="ARBA00022723"/>
    </source>
</evidence>
<dbReference type="InterPro" id="IPR017953">
    <property type="entry name" value="Carbohydrate_kinase_pred_CS"/>
</dbReference>
<evidence type="ECO:0000256" key="10">
    <source>
        <dbReference type="ARBA" id="ARBA00023027"/>
    </source>
</evidence>
<evidence type="ECO:0000256" key="8">
    <source>
        <dbReference type="ARBA" id="ARBA00022857"/>
    </source>
</evidence>